<dbReference type="InterPro" id="IPR016187">
    <property type="entry name" value="CTDL_fold"/>
</dbReference>
<reference evidence="2" key="1">
    <citation type="submission" date="2016-11" db="UniProtKB">
        <authorList>
            <consortium name="WormBaseParasite"/>
        </authorList>
    </citation>
    <scope>IDENTIFICATION</scope>
</reference>
<evidence type="ECO:0000313" key="2">
    <source>
        <dbReference type="WBParaSite" id="L893_g12529.t1"/>
    </source>
</evidence>
<dbReference type="Proteomes" id="UP000095287">
    <property type="component" value="Unplaced"/>
</dbReference>
<sequence>VWTGGSFKDGVYEWTDGSQWDWENIRVPQNGTNNDYRIQIYWENLNDVESASMRYGYSGFKTSFVCRRPIGNGM</sequence>
<dbReference type="WBParaSite" id="L893_g12529.t1">
    <property type="protein sequence ID" value="L893_g12529.t1"/>
    <property type="gene ID" value="L893_g12529"/>
</dbReference>
<evidence type="ECO:0000313" key="1">
    <source>
        <dbReference type="Proteomes" id="UP000095287"/>
    </source>
</evidence>
<proteinExistence type="predicted"/>
<dbReference type="AlphaFoldDB" id="A0A1I7Y4B5"/>
<dbReference type="SUPFAM" id="SSF56436">
    <property type="entry name" value="C-type lectin-like"/>
    <property type="match status" value="1"/>
</dbReference>
<organism evidence="1 2">
    <name type="scientific">Steinernema glaseri</name>
    <dbReference type="NCBI Taxonomy" id="37863"/>
    <lineage>
        <taxon>Eukaryota</taxon>
        <taxon>Metazoa</taxon>
        <taxon>Ecdysozoa</taxon>
        <taxon>Nematoda</taxon>
        <taxon>Chromadorea</taxon>
        <taxon>Rhabditida</taxon>
        <taxon>Tylenchina</taxon>
        <taxon>Panagrolaimomorpha</taxon>
        <taxon>Strongyloidoidea</taxon>
        <taxon>Steinernematidae</taxon>
        <taxon>Steinernema</taxon>
    </lineage>
</organism>
<keyword evidence="1" id="KW-1185">Reference proteome</keyword>
<accession>A0A1I7Y4B5</accession>
<name>A0A1I7Y4B5_9BILA</name>
<protein>
    <submittedName>
        <fullName evidence="2">C-type lectin domain-containing protein</fullName>
    </submittedName>
</protein>